<dbReference type="Proteomes" id="UP000663823">
    <property type="component" value="Unassembled WGS sequence"/>
</dbReference>
<organism evidence="2 3">
    <name type="scientific">Rotaria sordida</name>
    <dbReference type="NCBI Taxonomy" id="392033"/>
    <lineage>
        <taxon>Eukaryota</taxon>
        <taxon>Metazoa</taxon>
        <taxon>Spiralia</taxon>
        <taxon>Gnathifera</taxon>
        <taxon>Rotifera</taxon>
        <taxon>Eurotatoria</taxon>
        <taxon>Bdelloidea</taxon>
        <taxon>Philodinida</taxon>
        <taxon>Philodinidae</taxon>
        <taxon>Rotaria</taxon>
    </lineage>
</organism>
<accession>A0A818W167</accession>
<keyword evidence="1" id="KW-0472">Membrane</keyword>
<dbReference type="AlphaFoldDB" id="A0A818W167"/>
<name>A0A818W167_9BILA</name>
<reference evidence="2" key="1">
    <citation type="submission" date="2021-02" db="EMBL/GenBank/DDBJ databases">
        <authorList>
            <person name="Nowell W R."/>
        </authorList>
    </citation>
    <scope>NUCLEOTIDE SEQUENCE</scope>
</reference>
<evidence type="ECO:0000256" key="1">
    <source>
        <dbReference type="SAM" id="Phobius"/>
    </source>
</evidence>
<evidence type="ECO:0000313" key="3">
    <source>
        <dbReference type="Proteomes" id="UP000663823"/>
    </source>
</evidence>
<keyword evidence="1" id="KW-0812">Transmembrane</keyword>
<keyword evidence="1" id="KW-1133">Transmembrane helix</keyword>
<evidence type="ECO:0000313" key="2">
    <source>
        <dbReference type="EMBL" id="CAF3718898.1"/>
    </source>
</evidence>
<protein>
    <submittedName>
        <fullName evidence="2">Uncharacterized protein</fullName>
    </submittedName>
</protein>
<feature type="transmembrane region" description="Helical" evidence="1">
    <location>
        <begin position="246"/>
        <end position="269"/>
    </location>
</feature>
<dbReference type="EMBL" id="CAJOAX010001478">
    <property type="protein sequence ID" value="CAF3718898.1"/>
    <property type="molecule type" value="Genomic_DNA"/>
</dbReference>
<gene>
    <name evidence="2" type="ORF">OTI717_LOCUS13694</name>
</gene>
<sequence length="271" mass="30822">MLSLIQVMKTIGTFFNNYRINRNVYNINTNTTIDRIECERNVCEKELHRLKYGLENLLKNKTHKNFQIRKTNWIDQCWTCCRRCTCNRNHIPYNGWKKYDLKRKIANFLTSKIATIDPTCKSILFKILEGKILDCLSNGQKVDQNRSDSISITSLSTSYESPSNSSILTDNEFRSPHIVLSQPSTTDTISTLKSSSISAFPYGTSTSNVDHTLTRLTSKNDISKANDYEKSTLSVPVAKTLRSSDILLDILIDYGFIIGLMYGMLAASLTN</sequence>
<comment type="caution">
    <text evidence="2">The sequence shown here is derived from an EMBL/GenBank/DDBJ whole genome shotgun (WGS) entry which is preliminary data.</text>
</comment>
<proteinExistence type="predicted"/>